<dbReference type="GO" id="GO:0006511">
    <property type="term" value="P:ubiquitin-dependent protein catabolic process"/>
    <property type="evidence" value="ECO:0007669"/>
    <property type="project" value="InterPro"/>
</dbReference>
<evidence type="ECO:0000256" key="1">
    <source>
        <dbReference type="ARBA" id="ARBA00006043"/>
    </source>
</evidence>
<organism evidence="5">
    <name type="scientific">Sesamum calycinum</name>
    <dbReference type="NCBI Taxonomy" id="2727403"/>
    <lineage>
        <taxon>Eukaryota</taxon>
        <taxon>Viridiplantae</taxon>
        <taxon>Streptophyta</taxon>
        <taxon>Embryophyta</taxon>
        <taxon>Tracheophyta</taxon>
        <taxon>Spermatophyta</taxon>
        <taxon>Magnoliopsida</taxon>
        <taxon>eudicotyledons</taxon>
        <taxon>Gunneridae</taxon>
        <taxon>Pentapetalae</taxon>
        <taxon>asterids</taxon>
        <taxon>lamiids</taxon>
        <taxon>Lamiales</taxon>
        <taxon>Pedaliaceae</taxon>
        <taxon>Sesamum</taxon>
    </lineage>
</organism>
<dbReference type="InterPro" id="IPR004854">
    <property type="entry name" value="Ufd1-like"/>
</dbReference>
<evidence type="ECO:0000313" key="5">
    <source>
        <dbReference type="EMBL" id="KAL0356650.1"/>
    </source>
</evidence>
<evidence type="ECO:0000256" key="3">
    <source>
        <dbReference type="SAM" id="MobiDB-lite"/>
    </source>
</evidence>
<protein>
    <submittedName>
        <fullName evidence="5">Ubiquitin recognition factor in ER-associated degradation protein 1</fullName>
    </submittedName>
</protein>
<dbReference type="Pfam" id="PF03152">
    <property type="entry name" value="UFD1_N1"/>
    <property type="match status" value="1"/>
</dbReference>
<proteinExistence type="inferred from homology"/>
<feature type="domain" description="Ubiquitin fusion degradation protein UFD1 N-terminal subdomain 1" evidence="4">
    <location>
        <begin position="1"/>
        <end position="50"/>
    </location>
</feature>
<gene>
    <name evidence="5" type="ORF">Scaly_1350700</name>
</gene>
<evidence type="ECO:0000256" key="2">
    <source>
        <dbReference type="ARBA" id="ARBA00022786"/>
    </source>
</evidence>
<dbReference type="EMBL" id="JACGWM010000008">
    <property type="protein sequence ID" value="KAL0356650.1"/>
    <property type="molecule type" value="Genomic_DNA"/>
</dbReference>
<dbReference type="Gene3D" id="2.40.40.50">
    <property type="entry name" value="Ubiquitin fusion degradation protein UFD1, N-terminal domain"/>
    <property type="match status" value="1"/>
</dbReference>
<sequence length="146" mass="15931">MPPSALDRLASLHIDYPMLFELQNAAAERISHCGVLEFIAEEGMIYMPYWAEPQEETEPKFNPFTVLGRRLDGKPLKTPSPPVSSSGLQDKRTNASSGGAAAASSSSSQSTNRQSQGKLVFGSNASRTREPEKDTSKETKQRASKE</sequence>
<name>A0AAW2PNE9_9LAMI</name>
<feature type="compositionally biased region" description="Basic and acidic residues" evidence="3">
    <location>
        <begin position="127"/>
        <end position="146"/>
    </location>
</feature>
<dbReference type="GO" id="GO:0034098">
    <property type="term" value="C:VCP-NPL4-UFD1 AAA ATPase complex"/>
    <property type="evidence" value="ECO:0007669"/>
    <property type="project" value="TreeGrafter"/>
</dbReference>
<comment type="caution">
    <text evidence="5">The sequence shown here is derived from an EMBL/GenBank/DDBJ whole genome shotgun (WGS) entry which is preliminary data.</text>
</comment>
<reference evidence="5" key="2">
    <citation type="journal article" date="2024" name="Plant">
        <title>Genomic evolution and insights into agronomic trait innovations of Sesamum species.</title>
        <authorList>
            <person name="Miao H."/>
            <person name="Wang L."/>
            <person name="Qu L."/>
            <person name="Liu H."/>
            <person name="Sun Y."/>
            <person name="Le M."/>
            <person name="Wang Q."/>
            <person name="Wei S."/>
            <person name="Zheng Y."/>
            <person name="Lin W."/>
            <person name="Duan Y."/>
            <person name="Cao H."/>
            <person name="Xiong S."/>
            <person name="Wang X."/>
            <person name="Wei L."/>
            <person name="Li C."/>
            <person name="Ma Q."/>
            <person name="Ju M."/>
            <person name="Zhao R."/>
            <person name="Li G."/>
            <person name="Mu C."/>
            <person name="Tian Q."/>
            <person name="Mei H."/>
            <person name="Zhang T."/>
            <person name="Gao T."/>
            <person name="Zhang H."/>
        </authorList>
    </citation>
    <scope>NUCLEOTIDE SEQUENCE</scope>
    <source>
        <strain evidence="5">KEN8</strain>
    </source>
</reference>
<dbReference type="GO" id="GO:0036503">
    <property type="term" value="P:ERAD pathway"/>
    <property type="evidence" value="ECO:0007669"/>
    <property type="project" value="TreeGrafter"/>
</dbReference>
<dbReference type="AlphaFoldDB" id="A0AAW2PNE9"/>
<dbReference type="PANTHER" id="PTHR12555">
    <property type="entry name" value="UBIQUITIN FUSION DEGRADATON PROTEIN 1"/>
    <property type="match status" value="1"/>
</dbReference>
<comment type="similarity">
    <text evidence="1">Belongs to the UFD1 family.</text>
</comment>
<dbReference type="InterPro" id="IPR042299">
    <property type="entry name" value="Ufd1-like_Nn"/>
</dbReference>
<dbReference type="PANTHER" id="PTHR12555:SF13">
    <property type="entry name" value="UBIQUITIN RECOGNITION FACTOR IN ER-ASSOCIATED DEGRADATION PROTEIN 1"/>
    <property type="match status" value="1"/>
</dbReference>
<feature type="compositionally biased region" description="Low complexity" evidence="3">
    <location>
        <begin position="94"/>
        <end position="115"/>
    </location>
</feature>
<dbReference type="GO" id="GO:0031593">
    <property type="term" value="F:polyubiquitin modification-dependent protein binding"/>
    <property type="evidence" value="ECO:0007669"/>
    <property type="project" value="TreeGrafter"/>
</dbReference>
<reference evidence="5" key="1">
    <citation type="submission" date="2020-06" db="EMBL/GenBank/DDBJ databases">
        <authorList>
            <person name="Li T."/>
            <person name="Hu X."/>
            <person name="Zhang T."/>
            <person name="Song X."/>
            <person name="Zhang H."/>
            <person name="Dai N."/>
            <person name="Sheng W."/>
            <person name="Hou X."/>
            <person name="Wei L."/>
        </authorList>
    </citation>
    <scope>NUCLEOTIDE SEQUENCE</scope>
    <source>
        <strain evidence="5">KEN8</strain>
        <tissue evidence="5">Leaf</tissue>
    </source>
</reference>
<keyword evidence="2" id="KW-0833">Ubl conjugation pathway</keyword>
<feature type="region of interest" description="Disordered" evidence="3">
    <location>
        <begin position="57"/>
        <end position="146"/>
    </location>
</feature>
<dbReference type="InterPro" id="IPR055417">
    <property type="entry name" value="UFD1_N1"/>
</dbReference>
<evidence type="ECO:0000259" key="4">
    <source>
        <dbReference type="Pfam" id="PF03152"/>
    </source>
</evidence>
<accession>A0AAW2PNE9</accession>